<feature type="domain" description="Calcineurin-like phosphoesterase" evidence="9">
    <location>
        <begin position="1"/>
        <end position="191"/>
    </location>
</feature>
<comment type="function">
    <text evidence="8">SbcCD cleaves DNA hairpin structures. These structures can inhibit DNA replication and are intermediates in certain DNA recombination reactions. The complex acts as a 3'-&gt;5' double strand exonuclease that can open hairpins. It also has a 5' single-strand endonuclease activity.</text>
</comment>
<dbReference type="STRING" id="1384057.CD33_05940"/>
<comment type="similarity">
    <text evidence="1 8">Belongs to the SbcD family.</text>
</comment>
<evidence type="ECO:0000256" key="4">
    <source>
        <dbReference type="ARBA" id="ARBA00022722"/>
    </source>
</evidence>
<gene>
    <name evidence="8" type="primary">sbcD</name>
    <name evidence="11" type="ORF">CD33_05940</name>
</gene>
<evidence type="ECO:0000256" key="5">
    <source>
        <dbReference type="ARBA" id="ARBA00022801"/>
    </source>
</evidence>
<evidence type="ECO:0000256" key="7">
    <source>
        <dbReference type="ARBA" id="ARBA00023172"/>
    </source>
</evidence>
<organism evidence="11 12">
    <name type="scientific">Ureibacillus sinduriensis BLB-1 = JCM 15800</name>
    <dbReference type="NCBI Taxonomy" id="1384057"/>
    <lineage>
        <taxon>Bacteria</taxon>
        <taxon>Bacillati</taxon>
        <taxon>Bacillota</taxon>
        <taxon>Bacilli</taxon>
        <taxon>Bacillales</taxon>
        <taxon>Caryophanaceae</taxon>
        <taxon>Ureibacillus</taxon>
    </lineage>
</organism>
<dbReference type="InterPro" id="IPR026843">
    <property type="entry name" value="SbcD_C"/>
</dbReference>
<keyword evidence="6 8" id="KW-0269">Exonuclease</keyword>
<sequence>MKFFHTADWHLGKLVQGVYMTDDQRYILEQFLQAIDEEQPDAVIIAGDLYDRALPPVEAVDLLDDIMAEIVLKRKVPVLSIAGNHDSPTRLQFGSKLMRETGLHIAGNITNLEPVILNDEFGEVHFHLVPFVEPSTVKSIYGDDTISTHDEAMRKIVEEIEGKMDKSKRHVFIGHAFVTPYGEKQGNTSDSERPLAIGGSECVSAEHFKPFHYTALGHLHKAHFVLNETIRYSGSPLKYSSSEANHEKGYLIVDINQDGQVSVEKRRFNPRRDLRIVEGSIQEILRTPISEDYVFVRLTDLTPVVGAMEQIRTVYPNAMHVERKTLPRDPFEEEAKALRREQLDDVSLFKAFHKEILGQEPSEIAQQLFEEVLQEMLSEERETAKEVVVK</sequence>
<proteinExistence type="inferred from homology"/>
<dbReference type="PANTHER" id="PTHR30337">
    <property type="entry name" value="COMPONENT OF ATP-DEPENDENT DSDNA EXONUCLEASE"/>
    <property type="match status" value="1"/>
</dbReference>
<keyword evidence="8" id="KW-0255">Endonuclease</keyword>
<evidence type="ECO:0000256" key="1">
    <source>
        <dbReference type="ARBA" id="ARBA00010555"/>
    </source>
</evidence>
<dbReference type="SUPFAM" id="SSF56300">
    <property type="entry name" value="Metallo-dependent phosphatases"/>
    <property type="match status" value="1"/>
</dbReference>
<dbReference type="GO" id="GO:0006260">
    <property type="term" value="P:DNA replication"/>
    <property type="evidence" value="ECO:0007669"/>
    <property type="project" value="UniProtKB-KW"/>
</dbReference>
<dbReference type="Pfam" id="PF00149">
    <property type="entry name" value="Metallophos"/>
    <property type="match status" value="1"/>
</dbReference>
<keyword evidence="4 8" id="KW-0540">Nuclease</keyword>
<dbReference type="RefSeq" id="WP_036198898.1">
    <property type="nucleotide sequence ID" value="NZ_AVCY01000012.1"/>
</dbReference>
<dbReference type="CDD" id="cd00840">
    <property type="entry name" value="MPP_Mre11_N"/>
    <property type="match status" value="1"/>
</dbReference>
<dbReference type="GO" id="GO:0008408">
    <property type="term" value="F:3'-5' exonuclease activity"/>
    <property type="evidence" value="ECO:0007669"/>
    <property type="project" value="InterPro"/>
</dbReference>
<evidence type="ECO:0000256" key="6">
    <source>
        <dbReference type="ARBA" id="ARBA00022839"/>
    </source>
</evidence>
<evidence type="ECO:0000313" key="12">
    <source>
        <dbReference type="Proteomes" id="UP000030408"/>
    </source>
</evidence>
<evidence type="ECO:0000256" key="3">
    <source>
        <dbReference type="ARBA" id="ARBA00013365"/>
    </source>
</evidence>
<reference evidence="11 12" key="1">
    <citation type="submission" date="2014-02" db="EMBL/GenBank/DDBJ databases">
        <title>Draft genome sequence of Lysinibacillus sinduriensis JCM 15800.</title>
        <authorList>
            <person name="Zhang F."/>
            <person name="Wang G."/>
            <person name="Zhang L."/>
        </authorList>
    </citation>
    <scope>NUCLEOTIDE SEQUENCE [LARGE SCALE GENOMIC DNA]</scope>
    <source>
        <strain evidence="11 12">JCM 15800</strain>
    </source>
</reference>
<dbReference type="InterPro" id="IPR050535">
    <property type="entry name" value="DNA_Repair-Maintenance_Comp"/>
</dbReference>
<evidence type="ECO:0000259" key="10">
    <source>
        <dbReference type="Pfam" id="PF12320"/>
    </source>
</evidence>
<dbReference type="Proteomes" id="UP000030408">
    <property type="component" value="Unassembled WGS sequence"/>
</dbReference>
<dbReference type="InterPro" id="IPR029052">
    <property type="entry name" value="Metallo-depent_PP-like"/>
</dbReference>
<protein>
    <recommendedName>
        <fullName evidence="3 8">Nuclease SbcCD subunit D</fullName>
    </recommendedName>
</protein>
<evidence type="ECO:0000259" key="9">
    <source>
        <dbReference type="Pfam" id="PF00149"/>
    </source>
</evidence>
<name>A0A0A3HVQ5_9BACL</name>
<keyword evidence="5 8" id="KW-0378">Hydrolase</keyword>
<dbReference type="InterPro" id="IPR041796">
    <property type="entry name" value="Mre11_N"/>
</dbReference>
<dbReference type="InterPro" id="IPR004843">
    <property type="entry name" value="Calcineurin-like_PHP"/>
</dbReference>
<dbReference type="Pfam" id="PF12320">
    <property type="entry name" value="SbcD_C"/>
    <property type="match status" value="1"/>
</dbReference>
<accession>A0A0A3HVQ5</accession>
<dbReference type="AlphaFoldDB" id="A0A0A3HVQ5"/>
<comment type="subunit">
    <text evidence="2 8">Heterodimer of SbcC and SbcD.</text>
</comment>
<keyword evidence="7 8" id="KW-0233">DNA recombination</keyword>
<feature type="domain" description="Nuclease SbcCD subunit D C-terminal" evidence="10">
    <location>
        <begin position="271"/>
        <end position="354"/>
    </location>
</feature>
<dbReference type="PANTHER" id="PTHR30337:SF0">
    <property type="entry name" value="NUCLEASE SBCCD SUBUNIT D"/>
    <property type="match status" value="1"/>
</dbReference>
<evidence type="ECO:0000313" key="11">
    <source>
        <dbReference type="EMBL" id="KGR76696.1"/>
    </source>
</evidence>
<dbReference type="InterPro" id="IPR004593">
    <property type="entry name" value="SbcD"/>
</dbReference>
<keyword evidence="8" id="KW-0235">DNA replication</keyword>
<dbReference type="EMBL" id="JPVO01000044">
    <property type="protein sequence ID" value="KGR76696.1"/>
    <property type="molecule type" value="Genomic_DNA"/>
</dbReference>
<keyword evidence="12" id="KW-1185">Reference proteome</keyword>
<dbReference type="Gene3D" id="3.60.21.10">
    <property type="match status" value="1"/>
</dbReference>
<dbReference type="GO" id="GO:0006310">
    <property type="term" value="P:DNA recombination"/>
    <property type="evidence" value="ECO:0007669"/>
    <property type="project" value="UniProtKB-KW"/>
</dbReference>
<comment type="caution">
    <text evidence="11">The sequence shown here is derived from an EMBL/GenBank/DDBJ whole genome shotgun (WGS) entry which is preliminary data.</text>
</comment>
<evidence type="ECO:0000256" key="2">
    <source>
        <dbReference type="ARBA" id="ARBA00011322"/>
    </source>
</evidence>
<evidence type="ECO:0000256" key="8">
    <source>
        <dbReference type="RuleBase" id="RU363069"/>
    </source>
</evidence>
<dbReference type="GO" id="GO:0004519">
    <property type="term" value="F:endonuclease activity"/>
    <property type="evidence" value="ECO:0007669"/>
    <property type="project" value="UniProtKB-KW"/>
</dbReference>
<dbReference type="NCBIfam" id="TIGR00619">
    <property type="entry name" value="sbcd"/>
    <property type="match status" value="1"/>
</dbReference>
<dbReference type="eggNOG" id="COG0420">
    <property type="taxonomic scope" value="Bacteria"/>
</dbReference>
<dbReference type="OrthoDB" id="9773856at2"/>